<dbReference type="InterPro" id="IPR036909">
    <property type="entry name" value="Cyt_c-like_dom_sf"/>
</dbReference>
<dbReference type="AlphaFoldDB" id="A0A250WTU4"/>
<comment type="caution">
    <text evidence="15">The sequence shown here is derived from an EMBL/GenBank/DDBJ whole genome shotgun (WGS) entry which is preliminary data.</text>
</comment>
<feature type="domain" description="Cytochrome c" evidence="14">
    <location>
        <begin position="74"/>
        <end position="166"/>
    </location>
</feature>
<gene>
    <name evidence="15" type="ORF">CEUSTIGMA_g1690.t1</name>
</gene>
<keyword evidence="8 13" id="KW-0408">Iron</keyword>
<dbReference type="OrthoDB" id="1930491at2759"/>
<keyword evidence="5 13" id="KW-0349">Heme</keyword>
<proteinExistence type="inferred from homology"/>
<evidence type="ECO:0000256" key="10">
    <source>
        <dbReference type="ARBA" id="ARBA00030448"/>
    </source>
</evidence>
<dbReference type="PANTHER" id="PTHR34688">
    <property type="entry name" value="CYTOCHROME C6, CHLOROPLASTIC"/>
    <property type="match status" value="1"/>
</dbReference>
<comment type="similarity">
    <text evidence="2">Belongs to the cytochrome c family. PetJ subfamily.</text>
</comment>
<dbReference type="Gene3D" id="1.10.760.10">
    <property type="entry name" value="Cytochrome c-like domain"/>
    <property type="match status" value="1"/>
</dbReference>
<evidence type="ECO:0000256" key="1">
    <source>
        <dbReference type="ARBA" id="ARBA00002347"/>
    </source>
</evidence>
<dbReference type="GO" id="GO:0020037">
    <property type="term" value="F:heme binding"/>
    <property type="evidence" value="ECO:0007669"/>
    <property type="project" value="InterPro"/>
</dbReference>
<evidence type="ECO:0000256" key="8">
    <source>
        <dbReference type="ARBA" id="ARBA00023004"/>
    </source>
</evidence>
<evidence type="ECO:0000259" key="14">
    <source>
        <dbReference type="PROSITE" id="PS51007"/>
    </source>
</evidence>
<evidence type="ECO:0000256" key="11">
    <source>
        <dbReference type="ARBA" id="ARBA00031247"/>
    </source>
</evidence>
<dbReference type="Proteomes" id="UP000232323">
    <property type="component" value="Unassembled WGS sequence"/>
</dbReference>
<keyword evidence="16" id="KW-1185">Reference proteome</keyword>
<organism evidence="15 16">
    <name type="scientific">Chlamydomonas eustigma</name>
    <dbReference type="NCBI Taxonomy" id="1157962"/>
    <lineage>
        <taxon>Eukaryota</taxon>
        <taxon>Viridiplantae</taxon>
        <taxon>Chlorophyta</taxon>
        <taxon>core chlorophytes</taxon>
        <taxon>Chlorophyceae</taxon>
        <taxon>CS clade</taxon>
        <taxon>Chlamydomonadales</taxon>
        <taxon>Chlamydomonadaceae</taxon>
        <taxon>Chlamydomonas</taxon>
    </lineage>
</organism>
<dbReference type="PANTHER" id="PTHR34688:SF2">
    <property type="entry name" value="CYTOCHROME C6, CHLOROPLASTIC"/>
    <property type="match status" value="1"/>
</dbReference>
<dbReference type="Pfam" id="PF13442">
    <property type="entry name" value="Cytochrome_CBB3"/>
    <property type="match status" value="1"/>
</dbReference>
<evidence type="ECO:0000256" key="3">
    <source>
        <dbReference type="ARBA" id="ARBA00022448"/>
    </source>
</evidence>
<evidence type="ECO:0000256" key="7">
    <source>
        <dbReference type="ARBA" id="ARBA00022982"/>
    </source>
</evidence>
<accession>A0A250WTU4</accession>
<evidence type="ECO:0000256" key="12">
    <source>
        <dbReference type="ARBA" id="ARBA00033211"/>
    </source>
</evidence>
<evidence type="ECO:0000256" key="2">
    <source>
        <dbReference type="ARBA" id="ARBA00009650"/>
    </source>
</evidence>
<dbReference type="PROSITE" id="PS51007">
    <property type="entry name" value="CYTC"/>
    <property type="match status" value="1"/>
</dbReference>
<dbReference type="GO" id="GO:0005506">
    <property type="term" value="F:iron ion binding"/>
    <property type="evidence" value="ECO:0007669"/>
    <property type="project" value="InterPro"/>
</dbReference>
<keyword evidence="6 13" id="KW-0479">Metal-binding</keyword>
<dbReference type="SUPFAM" id="SSF46626">
    <property type="entry name" value="Cytochrome c"/>
    <property type="match status" value="1"/>
</dbReference>
<evidence type="ECO:0000256" key="9">
    <source>
        <dbReference type="ARBA" id="ARBA00023078"/>
    </source>
</evidence>
<sequence>MMDSGMCMTRGGRQLCGGSKKISCKPTKITLNAVTPTHHHASVLQKNTCLIASGAAAILVGSLVSSMLPLTALASDASAQALFSSKCVGCHMNGGNIVQAGATLFQEDLQRNGVSDPEALYNIIYGGKGKMPGYGTDCAPKGKCTFGPRLADNDIKALTSYVLERAEQKWQ</sequence>
<keyword evidence="7" id="KW-0249">Electron transport</keyword>
<evidence type="ECO:0000313" key="16">
    <source>
        <dbReference type="Proteomes" id="UP000232323"/>
    </source>
</evidence>
<evidence type="ECO:0000313" key="15">
    <source>
        <dbReference type="EMBL" id="GAX74241.1"/>
    </source>
</evidence>
<dbReference type="GO" id="GO:0009055">
    <property type="term" value="F:electron transfer activity"/>
    <property type="evidence" value="ECO:0007669"/>
    <property type="project" value="InterPro"/>
</dbReference>
<reference evidence="15 16" key="1">
    <citation type="submission" date="2017-08" db="EMBL/GenBank/DDBJ databases">
        <title>Acidophilic green algal genome provides insights into adaptation to an acidic environment.</title>
        <authorList>
            <person name="Hirooka S."/>
            <person name="Hirose Y."/>
            <person name="Kanesaki Y."/>
            <person name="Higuchi S."/>
            <person name="Fujiwara T."/>
            <person name="Onuma R."/>
            <person name="Era A."/>
            <person name="Ohbayashi R."/>
            <person name="Uzuka A."/>
            <person name="Nozaki H."/>
            <person name="Yoshikawa H."/>
            <person name="Miyagishima S.Y."/>
        </authorList>
    </citation>
    <scope>NUCLEOTIDE SEQUENCE [LARGE SCALE GENOMIC DNA]</scope>
    <source>
        <strain evidence="15 16">NIES-2499</strain>
    </source>
</reference>
<protein>
    <recommendedName>
        <fullName evidence="12">Cytochrome c-553</fullName>
    </recommendedName>
    <alternativeName>
        <fullName evidence="11">Cytochrome c553</fullName>
    </alternativeName>
    <alternativeName>
        <fullName evidence="10">Soluble cytochrome f</fullName>
    </alternativeName>
</protein>
<dbReference type="EMBL" id="BEGY01000006">
    <property type="protein sequence ID" value="GAX74241.1"/>
    <property type="molecule type" value="Genomic_DNA"/>
</dbReference>
<evidence type="ECO:0000256" key="5">
    <source>
        <dbReference type="ARBA" id="ARBA00022617"/>
    </source>
</evidence>
<evidence type="ECO:0000256" key="6">
    <source>
        <dbReference type="ARBA" id="ARBA00022723"/>
    </source>
</evidence>
<evidence type="ECO:0000256" key="13">
    <source>
        <dbReference type="PROSITE-ProRule" id="PRU00433"/>
    </source>
</evidence>
<keyword evidence="9" id="KW-0793">Thylakoid</keyword>
<dbReference type="InterPro" id="IPR023655">
    <property type="entry name" value="Cyt_C6"/>
</dbReference>
<comment type="function">
    <text evidence="1">Functions as an electron carrier between membrane-bound cytochrome b6-f and photosystem I in oxygenic photosynthesis.</text>
</comment>
<evidence type="ECO:0000256" key="4">
    <source>
        <dbReference type="ARBA" id="ARBA00022531"/>
    </source>
</evidence>
<name>A0A250WTU4_9CHLO</name>
<dbReference type="InterPro" id="IPR009056">
    <property type="entry name" value="Cyt_c-like_dom"/>
</dbReference>
<keyword evidence="4" id="KW-0602">Photosynthesis</keyword>
<keyword evidence="3" id="KW-0813">Transport</keyword>
<dbReference type="FunFam" id="1.10.760.10:FF:000021">
    <property type="entry name" value="Cytochrome c6, chloroplastic"/>
    <property type="match status" value="1"/>
</dbReference>
<dbReference type="GO" id="GO:0015979">
    <property type="term" value="P:photosynthesis"/>
    <property type="evidence" value="ECO:0007669"/>
    <property type="project" value="UniProtKB-KW"/>
</dbReference>